<accession>A0A5M3XAU5</accession>
<protein>
    <submittedName>
        <fullName evidence="2">Uncharacterized protein</fullName>
    </submittedName>
</protein>
<evidence type="ECO:0000256" key="1">
    <source>
        <dbReference type="SAM" id="SignalP"/>
    </source>
</evidence>
<feature type="signal peptide" evidence="1">
    <location>
        <begin position="1"/>
        <end position="30"/>
    </location>
</feature>
<keyword evidence="3" id="KW-1185">Reference proteome</keyword>
<dbReference type="Proteomes" id="UP000377595">
    <property type="component" value="Unassembled WGS sequence"/>
</dbReference>
<reference evidence="2 3" key="1">
    <citation type="submission" date="2019-10" db="EMBL/GenBank/DDBJ databases">
        <title>Whole genome shotgun sequence of Acrocarpospora pleiomorpha NBRC 16267.</title>
        <authorList>
            <person name="Ichikawa N."/>
            <person name="Kimura A."/>
            <person name="Kitahashi Y."/>
            <person name="Komaki H."/>
            <person name="Oguchi A."/>
        </authorList>
    </citation>
    <scope>NUCLEOTIDE SEQUENCE [LARGE SCALE GENOMIC DNA]</scope>
    <source>
        <strain evidence="2 3">NBRC 16267</strain>
    </source>
</reference>
<dbReference type="AlphaFoldDB" id="A0A5M3XAU5"/>
<comment type="caution">
    <text evidence="2">The sequence shown here is derived from an EMBL/GenBank/DDBJ whole genome shotgun (WGS) entry which is preliminary data.</text>
</comment>
<keyword evidence="1" id="KW-0732">Signal</keyword>
<evidence type="ECO:0000313" key="3">
    <source>
        <dbReference type="Proteomes" id="UP000377595"/>
    </source>
</evidence>
<feature type="chain" id="PRO_5024350440" evidence="1">
    <location>
        <begin position="31"/>
        <end position="50"/>
    </location>
</feature>
<proteinExistence type="predicted"/>
<name>A0A5M3XAU5_9ACTN</name>
<organism evidence="2 3">
    <name type="scientific">Acrocarpospora pleiomorpha</name>
    <dbReference type="NCBI Taxonomy" id="90975"/>
    <lineage>
        <taxon>Bacteria</taxon>
        <taxon>Bacillati</taxon>
        <taxon>Actinomycetota</taxon>
        <taxon>Actinomycetes</taxon>
        <taxon>Streptosporangiales</taxon>
        <taxon>Streptosporangiaceae</taxon>
        <taxon>Acrocarpospora</taxon>
    </lineage>
</organism>
<sequence length="50" mass="5560">MRTLKRAAAALATTAVAITTFAVLTGPAQARPNEWYPCKVDGKWYWCMDL</sequence>
<gene>
    <name evidence="2" type="ORF">Aple_011690</name>
</gene>
<dbReference type="RefSeq" id="WP_155343403.1">
    <property type="nucleotide sequence ID" value="NZ_BAAAHM010000017.1"/>
</dbReference>
<dbReference type="EMBL" id="BLAF01000006">
    <property type="protein sequence ID" value="GES18274.1"/>
    <property type="molecule type" value="Genomic_DNA"/>
</dbReference>
<evidence type="ECO:0000313" key="2">
    <source>
        <dbReference type="EMBL" id="GES18274.1"/>
    </source>
</evidence>